<reference evidence="1 4" key="1">
    <citation type="submission" date="2015-03" db="EMBL/GenBank/DDBJ databases">
        <authorList>
            <person name="Murphy D."/>
        </authorList>
    </citation>
    <scope>NUCLEOTIDE SEQUENCE [LARGE SCALE GENOMIC DNA]</scope>
    <source>
        <strain evidence="1 4">IP06005</strain>
    </source>
</reference>
<gene>
    <name evidence="1" type="ORF">ERS137965_00653</name>
    <name evidence="2" type="ORF">ERS137966_01201</name>
</gene>
<name>A0A0T9T623_YERAL</name>
<dbReference type="EMBL" id="CQEH01000004">
    <property type="protein sequence ID" value="CNK76785.1"/>
    <property type="molecule type" value="Genomic_DNA"/>
</dbReference>
<protein>
    <submittedName>
        <fullName evidence="1">Uncharacterized protein</fullName>
    </submittedName>
</protein>
<dbReference type="Gene3D" id="3.40.390.10">
    <property type="entry name" value="Collagenase (Catalytic Domain)"/>
    <property type="match status" value="1"/>
</dbReference>
<evidence type="ECO:0000313" key="2">
    <source>
        <dbReference type="EMBL" id="CNK76785.1"/>
    </source>
</evidence>
<sequence>MNINNPNPDNHTHPLANQLVRNRLGQWPHTPGTETTLTVKFLSAGKDPMNIWPEVENPGPFTSEEIRLTKAALKTIEETINLRFIFVEEGPAQITFGQFQQLTKKQTRFSSLSGYADLYSANPSLHGSDYKNDGTTINSGDFSGPIPVWIRSSAALGIENFKKNIAHELGHALGLAHLPPSQTNIDGSIMGGTMLREGAFNQPNNGFGDADLLALREIYSSDQNKPVDLYHRGAVYYDESYGHASVTPAGSAQFGTKNVNKENQVIRLRKGITPDNLRVELQTSTQAIKLIFTDNPDASLIINPLSEPLIPNGDMDSRFKRIRLANKQTLLIDDQLYHTLKTGRQPQWQEAPSLAKQTQLQPDSHAGLSGYEFSLTDNPKVSVINNFSLKNDRLALPELKGRKLHILEKGNKHPRSLRNENHVIFRQRELISLNTEYNLSKMEFVLINFDNKGSPSKVFINVDLGGEFPGELYMRLLRQGHFFLKREELQEIYAGLGDLNMEIQEPVTQQVIPLPSDDIQALSTAISSFPPPQSEAQSLLTDQLVALANNRYQTTFPDTQPR</sequence>
<keyword evidence="3" id="KW-1185">Reference proteome</keyword>
<proteinExistence type="predicted"/>
<dbReference type="EMBL" id="CQEJ01000003">
    <property type="protein sequence ID" value="CNK64176.1"/>
    <property type="molecule type" value="Genomic_DNA"/>
</dbReference>
<evidence type="ECO:0000313" key="1">
    <source>
        <dbReference type="EMBL" id="CNK64176.1"/>
    </source>
</evidence>
<organism evidence="1 4">
    <name type="scientific">Yersinia aldovae</name>
    <dbReference type="NCBI Taxonomy" id="29483"/>
    <lineage>
        <taxon>Bacteria</taxon>
        <taxon>Pseudomonadati</taxon>
        <taxon>Pseudomonadota</taxon>
        <taxon>Gammaproteobacteria</taxon>
        <taxon>Enterobacterales</taxon>
        <taxon>Yersiniaceae</taxon>
        <taxon>Yersinia</taxon>
    </lineage>
</organism>
<dbReference type="GO" id="GO:0008237">
    <property type="term" value="F:metallopeptidase activity"/>
    <property type="evidence" value="ECO:0007669"/>
    <property type="project" value="InterPro"/>
</dbReference>
<dbReference type="RefSeq" id="WP_049596000.1">
    <property type="nucleotide sequence ID" value="NZ_CABHPY010000230.1"/>
</dbReference>
<dbReference type="SUPFAM" id="SSF55486">
    <property type="entry name" value="Metalloproteases ('zincins'), catalytic domain"/>
    <property type="match status" value="1"/>
</dbReference>
<dbReference type="Proteomes" id="UP000038647">
    <property type="component" value="Unassembled WGS sequence"/>
</dbReference>
<dbReference type="AlphaFoldDB" id="A0A0T9T623"/>
<dbReference type="InterPro" id="IPR024079">
    <property type="entry name" value="MetalloPept_cat_dom_sf"/>
</dbReference>
<dbReference type="Proteomes" id="UP000041595">
    <property type="component" value="Unassembled WGS sequence"/>
</dbReference>
<accession>A0A0T9T623</accession>
<evidence type="ECO:0000313" key="4">
    <source>
        <dbReference type="Proteomes" id="UP000041595"/>
    </source>
</evidence>
<reference evidence="2 3" key="2">
    <citation type="submission" date="2015-03" db="EMBL/GenBank/DDBJ databases">
        <authorList>
            <consortium name="Pathogen Informatics"/>
            <person name="Murphy D."/>
        </authorList>
    </citation>
    <scope>NUCLEOTIDE SEQUENCE [LARGE SCALE GENOMIC DNA]</scope>
    <source>
        <strain evidence="2 3">IP08791</strain>
    </source>
</reference>
<evidence type="ECO:0000313" key="3">
    <source>
        <dbReference type="Proteomes" id="UP000038647"/>
    </source>
</evidence>